<gene>
    <name evidence="8" type="ORF">GCM10023143_09570</name>
</gene>
<accession>A0ABP8FIU1</accession>
<keyword evidence="4" id="KW-0472">Membrane</keyword>
<feature type="domain" description="SusD-like N-terminal" evidence="7">
    <location>
        <begin position="30"/>
        <end position="209"/>
    </location>
</feature>
<dbReference type="SUPFAM" id="SSF48452">
    <property type="entry name" value="TPR-like"/>
    <property type="match status" value="1"/>
</dbReference>
<dbReference type="Proteomes" id="UP001501207">
    <property type="component" value="Unassembled WGS sequence"/>
</dbReference>
<name>A0ABP8FIU1_9BACT</name>
<proteinExistence type="inferred from homology"/>
<evidence type="ECO:0000256" key="2">
    <source>
        <dbReference type="ARBA" id="ARBA00006275"/>
    </source>
</evidence>
<dbReference type="Pfam" id="PF07980">
    <property type="entry name" value="SusD_RagB"/>
    <property type="match status" value="1"/>
</dbReference>
<feature type="domain" description="RagB/SusD" evidence="6">
    <location>
        <begin position="257"/>
        <end position="550"/>
    </location>
</feature>
<keyword evidence="5" id="KW-0998">Cell outer membrane</keyword>
<protein>
    <submittedName>
        <fullName evidence="8">RagB/SusD family nutrient uptake outer membrane protein</fullName>
    </submittedName>
</protein>
<comment type="caution">
    <text evidence="8">The sequence shown here is derived from an EMBL/GenBank/DDBJ whole genome shotgun (WGS) entry which is preliminary data.</text>
</comment>
<evidence type="ECO:0000256" key="1">
    <source>
        <dbReference type="ARBA" id="ARBA00004442"/>
    </source>
</evidence>
<dbReference type="InterPro" id="IPR011990">
    <property type="entry name" value="TPR-like_helical_dom_sf"/>
</dbReference>
<evidence type="ECO:0000259" key="6">
    <source>
        <dbReference type="Pfam" id="PF07980"/>
    </source>
</evidence>
<keyword evidence="9" id="KW-1185">Reference proteome</keyword>
<reference evidence="9" key="1">
    <citation type="journal article" date="2019" name="Int. J. Syst. Evol. Microbiol.">
        <title>The Global Catalogue of Microorganisms (GCM) 10K type strain sequencing project: providing services to taxonomists for standard genome sequencing and annotation.</title>
        <authorList>
            <consortium name="The Broad Institute Genomics Platform"/>
            <consortium name="The Broad Institute Genome Sequencing Center for Infectious Disease"/>
            <person name="Wu L."/>
            <person name="Ma J."/>
        </authorList>
    </citation>
    <scope>NUCLEOTIDE SEQUENCE [LARGE SCALE GENOMIC DNA]</scope>
    <source>
        <strain evidence="9">JCM 17664</strain>
    </source>
</reference>
<comment type="similarity">
    <text evidence="2">Belongs to the SusD family.</text>
</comment>
<dbReference type="Pfam" id="PF14322">
    <property type="entry name" value="SusD-like_3"/>
    <property type="match status" value="1"/>
</dbReference>
<keyword evidence="3" id="KW-0732">Signal</keyword>
<organism evidence="8 9">
    <name type="scientific">Compostibacter hankyongensis</name>
    <dbReference type="NCBI Taxonomy" id="1007089"/>
    <lineage>
        <taxon>Bacteria</taxon>
        <taxon>Pseudomonadati</taxon>
        <taxon>Bacteroidota</taxon>
        <taxon>Chitinophagia</taxon>
        <taxon>Chitinophagales</taxon>
        <taxon>Chitinophagaceae</taxon>
        <taxon>Compostibacter</taxon>
    </lineage>
</organism>
<evidence type="ECO:0000256" key="4">
    <source>
        <dbReference type="ARBA" id="ARBA00023136"/>
    </source>
</evidence>
<sequence>MLLLGVVALPSCNNLLDEEVVSGVTDDFYNTKAGFESAVNAAYVGMRSFYSSERGMTLTVFGTDTYTNGSDGGFKYVNQYTAQLDARYAHVNEVWNDFYVAINTCNAVVDRADTIPDLDEQTKNERVAEARFLRAHYYFILVQLFGPVPLKVHENTKIETEATRAPVKEVYQSIVGDLQYAVKNLPESQPEVGRAARPAAEQLLARVYLTRASSAAAEADDYAHAAEYAGHVIHNYDFQLLDDVGKVFEQGNEHNAESVWTVQYTTDPLYNNDEGVRNDNTSENYASRFFLMQYDVLPGMLRDLKNGTPWKRFTPTPFLLDTLYRDRVNDDRYDKWFTSVWYANNAGSIPQDPATHQPKFKVGDTAIWLPGHEVSDAFIASKPYLVVPPRNYTQKLYPSLNKFDDALRADNQASGVRPFIAFRLAEDYLIAAEALMKTGKTAEAVRYINTLRERAAKPGATPAETGEHKKAMDITAAQLNMDFILDERGRELIGEQFRWFDLVRTHQLLTRVRAYNPDGGPNIKDFHVLRPIPQDQIDRTTNEFPQNEGY</sequence>
<dbReference type="InterPro" id="IPR033985">
    <property type="entry name" value="SusD-like_N"/>
</dbReference>
<dbReference type="Gene3D" id="1.25.40.390">
    <property type="match status" value="1"/>
</dbReference>
<dbReference type="InterPro" id="IPR012944">
    <property type="entry name" value="SusD_RagB_dom"/>
</dbReference>
<dbReference type="EMBL" id="BAABFN010000001">
    <property type="protein sequence ID" value="GAA4304839.1"/>
    <property type="molecule type" value="Genomic_DNA"/>
</dbReference>
<evidence type="ECO:0000256" key="5">
    <source>
        <dbReference type="ARBA" id="ARBA00023237"/>
    </source>
</evidence>
<evidence type="ECO:0000313" key="9">
    <source>
        <dbReference type="Proteomes" id="UP001501207"/>
    </source>
</evidence>
<comment type="subcellular location">
    <subcellularLocation>
        <location evidence="1">Cell outer membrane</location>
    </subcellularLocation>
</comment>
<evidence type="ECO:0000259" key="7">
    <source>
        <dbReference type="Pfam" id="PF14322"/>
    </source>
</evidence>
<evidence type="ECO:0000256" key="3">
    <source>
        <dbReference type="ARBA" id="ARBA00022729"/>
    </source>
</evidence>
<evidence type="ECO:0000313" key="8">
    <source>
        <dbReference type="EMBL" id="GAA4304839.1"/>
    </source>
</evidence>